<feature type="region of interest" description="Disordered" evidence="1">
    <location>
        <begin position="118"/>
        <end position="137"/>
    </location>
</feature>
<dbReference type="AlphaFoldDB" id="A0A445MFF7"/>
<accession>A0A445MFF7</accession>
<gene>
    <name evidence="2" type="ORF">BHM03_00019170</name>
</gene>
<name>A0A445MFF7_ENSVE</name>
<organism evidence="2">
    <name type="scientific">Ensete ventricosum</name>
    <name type="common">Abyssinian banana</name>
    <name type="synonym">Musa ensete</name>
    <dbReference type="NCBI Taxonomy" id="4639"/>
    <lineage>
        <taxon>Eukaryota</taxon>
        <taxon>Viridiplantae</taxon>
        <taxon>Streptophyta</taxon>
        <taxon>Embryophyta</taxon>
        <taxon>Tracheophyta</taxon>
        <taxon>Spermatophyta</taxon>
        <taxon>Magnoliopsida</taxon>
        <taxon>Liliopsida</taxon>
        <taxon>Zingiberales</taxon>
        <taxon>Musaceae</taxon>
        <taxon>Ensete</taxon>
    </lineage>
</organism>
<evidence type="ECO:0000256" key="1">
    <source>
        <dbReference type="SAM" id="MobiDB-lite"/>
    </source>
</evidence>
<reference evidence="2" key="1">
    <citation type="journal article" date="2018" name="Data Brief">
        <title>Genome sequence data from 17 accessions of Ensete ventricosum, a staple food crop for millions in Ethiopia.</title>
        <authorList>
            <person name="Yemataw Z."/>
            <person name="Muzemil S."/>
            <person name="Ambachew D."/>
            <person name="Tripathi L."/>
            <person name="Tesfaye K."/>
            <person name="Chala A."/>
            <person name="Farbos A."/>
            <person name="O'Neill P."/>
            <person name="Moore K."/>
            <person name="Grant M."/>
            <person name="Studholme D.J."/>
        </authorList>
    </citation>
    <scope>NUCLEOTIDE SEQUENCE [LARGE SCALE GENOMIC DNA]</scope>
    <source>
        <tissue evidence="2">Leaf</tissue>
    </source>
</reference>
<dbReference type="Proteomes" id="UP000290560">
    <property type="component" value="Unassembled WGS sequence"/>
</dbReference>
<evidence type="ECO:0000313" key="2">
    <source>
        <dbReference type="EMBL" id="RZR73017.1"/>
    </source>
</evidence>
<dbReference type="EMBL" id="KV875805">
    <property type="protein sequence ID" value="RZR73017.1"/>
    <property type="molecule type" value="Genomic_DNA"/>
</dbReference>
<sequence>MHCSKKVRSRMQDHNIVDARPLVLKHKNAPAKAEVGFTLPHKKGTLWERNEEHFLLPLKIYWKVTPSTSGPPSSTIMIVRGSDDVAGNSPGVHRELAGDIGSLPGWRKGVHRYRELAKMAQESSVEEDRDSPEDYRG</sequence>
<protein>
    <submittedName>
        <fullName evidence="2">Uncharacterized protein</fullName>
    </submittedName>
</protein>
<proteinExistence type="predicted"/>